<dbReference type="RefSeq" id="WP_039663598.1">
    <property type="nucleotide sequence ID" value="NZ_CP007772.1"/>
</dbReference>
<accession>A0A0A8HAD0</accession>
<organism evidence="2 3">
    <name type="scientific">Campylobacter subantarcticus LMG 24374</name>
    <dbReference type="NCBI Taxonomy" id="1388751"/>
    <lineage>
        <taxon>Bacteria</taxon>
        <taxon>Pseudomonadati</taxon>
        <taxon>Campylobacterota</taxon>
        <taxon>Epsilonproteobacteria</taxon>
        <taxon>Campylobacterales</taxon>
        <taxon>Campylobacteraceae</taxon>
        <taxon>Campylobacter</taxon>
    </lineage>
</organism>
<dbReference type="Proteomes" id="UP000031135">
    <property type="component" value="Chromosome"/>
</dbReference>
<sequence>MFFKKKTPQKPTKPNKTTKQESIYKNDFSQEKRLYEFKENMKKLSQNENSAMILAKQLSRLIQKSK</sequence>
<gene>
    <name evidence="2" type="ORF">CSUB8521_0782</name>
</gene>
<evidence type="ECO:0000313" key="2">
    <source>
        <dbReference type="EMBL" id="AJC90630.1"/>
    </source>
</evidence>
<dbReference type="KEGG" id="csm:CSUB8521_0782"/>
<name>A0A0A8HAD0_9BACT</name>
<protein>
    <recommendedName>
        <fullName evidence="4">Molybdenum cofactor biosynthesis protein</fullName>
    </recommendedName>
</protein>
<dbReference type="HOGENOM" id="CLU_205734_0_0_7"/>
<feature type="region of interest" description="Disordered" evidence="1">
    <location>
        <begin position="1"/>
        <end position="21"/>
    </location>
</feature>
<proteinExistence type="predicted"/>
<dbReference type="AlphaFoldDB" id="A0A0A8HAD0"/>
<reference evidence="2 3" key="1">
    <citation type="journal article" date="2014" name="Genome Biol. Evol.">
        <title>Comparative Genomics of the Campylobacter lari Group.</title>
        <authorList>
            <person name="Miller W.G."/>
            <person name="Yee E."/>
            <person name="Chapman M.H."/>
            <person name="Smith T.P."/>
            <person name="Bono J.L."/>
            <person name="Huynh S."/>
            <person name="Parker C.T."/>
            <person name="Vandamme P."/>
            <person name="Luong K."/>
            <person name="Korlach J."/>
        </authorList>
    </citation>
    <scope>NUCLEOTIDE SEQUENCE [LARGE SCALE GENOMIC DNA]</scope>
    <source>
        <strain evidence="2 3">LMG 24374</strain>
    </source>
</reference>
<evidence type="ECO:0000313" key="3">
    <source>
        <dbReference type="Proteomes" id="UP000031135"/>
    </source>
</evidence>
<dbReference type="EMBL" id="CP007772">
    <property type="protein sequence ID" value="AJC90630.1"/>
    <property type="molecule type" value="Genomic_DNA"/>
</dbReference>
<dbReference type="OrthoDB" id="5362993at2"/>
<evidence type="ECO:0000256" key="1">
    <source>
        <dbReference type="SAM" id="MobiDB-lite"/>
    </source>
</evidence>
<evidence type="ECO:0008006" key="4">
    <source>
        <dbReference type="Google" id="ProtNLM"/>
    </source>
</evidence>